<evidence type="ECO:0000313" key="4">
    <source>
        <dbReference type="Proteomes" id="UP000187283"/>
    </source>
</evidence>
<evidence type="ECO:0000313" key="3">
    <source>
        <dbReference type="EMBL" id="OMJ22643.1"/>
    </source>
</evidence>
<feature type="domain" description="Nucleolar 27S pre-rRNA processing Urb2/Npa2 C-terminal" evidence="2">
    <location>
        <begin position="1429"/>
        <end position="1585"/>
    </location>
</feature>
<accession>A0A1R1Y701</accession>
<dbReference type="OrthoDB" id="160374at2759"/>
<feature type="compositionally biased region" description="Basic and acidic residues" evidence="1">
    <location>
        <begin position="416"/>
        <end position="426"/>
    </location>
</feature>
<evidence type="ECO:0000256" key="1">
    <source>
        <dbReference type="SAM" id="MobiDB-lite"/>
    </source>
</evidence>
<organism evidence="3 4">
    <name type="scientific">Smittium culicis</name>
    <dbReference type="NCBI Taxonomy" id="133412"/>
    <lineage>
        <taxon>Eukaryota</taxon>
        <taxon>Fungi</taxon>
        <taxon>Fungi incertae sedis</taxon>
        <taxon>Zoopagomycota</taxon>
        <taxon>Kickxellomycotina</taxon>
        <taxon>Harpellomycetes</taxon>
        <taxon>Harpellales</taxon>
        <taxon>Legeriomycetaceae</taxon>
        <taxon>Smittium</taxon>
    </lineage>
</organism>
<dbReference type="PANTHER" id="PTHR15682">
    <property type="entry name" value="UNHEALTHY RIBOSOME BIOGENESIS PROTEIN 2 HOMOLOG"/>
    <property type="match status" value="1"/>
</dbReference>
<gene>
    <name evidence="3" type="ORF">AYI70_g2741</name>
</gene>
<dbReference type="Proteomes" id="UP000187283">
    <property type="component" value="Unassembled WGS sequence"/>
</dbReference>
<evidence type="ECO:0000259" key="2">
    <source>
        <dbReference type="Pfam" id="PF10441"/>
    </source>
</evidence>
<feature type="region of interest" description="Disordered" evidence="1">
    <location>
        <begin position="416"/>
        <end position="437"/>
    </location>
</feature>
<dbReference type="InterPro" id="IPR018849">
    <property type="entry name" value="Urb2/Npa2_C"/>
</dbReference>
<name>A0A1R1Y701_9FUNG</name>
<dbReference type="InterPro" id="IPR052609">
    <property type="entry name" value="Ribosome_Biogenesis_Reg"/>
</dbReference>
<dbReference type="GO" id="GO:0005730">
    <property type="term" value="C:nucleolus"/>
    <property type="evidence" value="ECO:0007669"/>
    <property type="project" value="TreeGrafter"/>
</dbReference>
<dbReference type="STRING" id="133412.A0A1R1Y701"/>
<dbReference type="GO" id="GO:0042254">
    <property type="term" value="P:ribosome biogenesis"/>
    <property type="evidence" value="ECO:0007669"/>
    <property type="project" value="TreeGrafter"/>
</dbReference>
<dbReference type="EMBL" id="LSSN01000715">
    <property type="protein sequence ID" value="OMJ22643.1"/>
    <property type="molecule type" value="Genomic_DNA"/>
</dbReference>
<protein>
    <recommendedName>
        <fullName evidence="2">Nucleolar 27S pre-rRNA processing Urb2/Npa2 C-terminal domain-containing protein</fullName>
    </recommendedName>
</protein>
<keyword evidence="4" id="KW-1185">Reference proteome</keyword>
<sequence>MDLSIQLGLFRVDSISAFTSVIFEDELVFEPFKESLDEDIYTPSKKYKNGIKDEKKNILQKNKKKIEIYQSNLFKVLDSLLSDSVLENTTDPQKELSNIGSWVLASKLFELFIRSASLVHASIFNKPLDLNKDHIESSVPFAQLTGITSAASVAVSETLGDSALNNLVYLFFKKIFSQINGIMLSDLKNFLINSSPIQKTRFNTMTILLSTYVENAYFGLTNEKSLLTSDSVFRKQYTVVDYWMSNIICPFVKSFSFLPYENQKNIYEKSNSYATLSDGIAAFKIGLQSNPDSVTIINPETMENKNLSSIVLSAQFVFGSSRIEMIKLFEELLAVFSQSRQLDIFFSNIINNLWNENLFSSKVLDFSEEELKEFNLISQNWFALNVTIKVSENMPPPLIPSLISEFSESIDREITNMKSNDNDANPHSKRKNSKSNGYNKISHSLRLRAEGLILIFFHFLKGASMSSTTKIQNSKLFESFVKSVDNTSSKIEDVINDSPNDVAIWSFLLYLYSSIENGSINTFAESWVIEHSKPSVVYKKVSQLISLIDIKNPRNSYPKILILLCIVSFQTYARCASQFKSFEFLFEPNSESVYDKCELELAYQLVSESLNLVRNYMQSANLSKSSADIAENEWDGLPHSVSNKNFITAFYKICVDWIDLICETSTKNNEQIAWLTSIMFKSFNSDHLRLLFKNESYSETIGYAPTSSYFTLQNITKNLLLNPRTFEIRSLKSKFIHYNSLYICNSLEILFLDKSLKKSKFSDIFESLSNSLKNIKSFTEYQIGDRNEHSENSNTAEIKCDPSETLMGLLEINFESNDNQSLGAFISKPPVSNIMMSSIKLISSQIDLWSQLPYGYSEDPYSWAPFLISILLEKISTLTGYALSDPDLISIYAVGINRSRNWIQMCLSNASNKSIYESILINNKKWLKQLVSSSSDLSRLEVCPKALLVQDGDISSSKILSTIIKAKVNFDIKNSNPISDDVLVFVFNLLFDSLNAKGSFDNSNSELLTRSIFDFSDSILNLAAKYKFVLENPDQAQSHESVILTLLEYKSFFEKKMQKIYLPKTLNESYSSDFSKLSQVPQKLVLLSGMERCIVLLSTLLRMLSSKQPSRIYHVKEFDDLLKSWLIISSTKLSENMSWDENGGYWTRLNMDLAVINSQRRKLDQQINLIISRDINGSINELDSDAASKTEQEKIDNGILIDKNFAYFVQILMSAYFSSDKIAEFSLTQNEFFGKDTHTISTNNCNISLKTLNLFSKDTKRIDSNDNFDGFIIPNIQYFVNFSIGSFIETLTKSEVEYILNSLLNSLNRIDNTLSFDESNKTGVYDLRLNSAKLASLLVVLDQILYHTSIVHASIIKRKLSSIMATFLYITNNSIVFFSESIKIVEILERFLTTDSLNGTRVSLSPNDVSIIVDIVFVLITKPQFMKVGTGNKNGSDDDYSQEKAESLFLGCVNLLSICFKSYPDHVLKCIPSVITLVRSLMHAFVNSSDKKLKNTSKNPLNKRNITSEMMNLFNFSALSKKCASNYCRLIEQLVNLRVGKSISSNNTNNSSKSKSNKKGSAGTGGNVVILSKYTPLILAEYLMIMGGGLVELNKHSNRQLSFNTVLNLSLPEIDTQEGDELMDLEDYNHRNNSNHIFDLNISKGNDKKNFIYSMCNANSPPTYVGLQWRPMGIYLDYEFKDSLAICNVGLNRLDSKERIDGTESSSEAGIKNNNIEFELKSYSQQNNKNLKSKSDEKRGNSQLFGIISDPEIRNELSPALYSIIDKMSEQERESLMQSFGTHNSFSSSTDKKGFSTENGGSYFDAVCLFKESKNASINGKGDGINFMVPGNWGGAKEIFKALYSDYNSYYKFKGSF</sequence>
<proteinExistence type="predicted"/>
<comment type="caution">
    <text evidence="3">The sequence shown here is derived from an EMBL/GenBank/DDBJ whole genome shotgun (WGS) entry which is preliminary data.</text>
</comment>
<dbReference type="Pfam" id="PF10441">
    <property type="entry name" value="Urb2"/>
    <property type="match status" value="1"/>
</dbReference>
<reference evidence="3 4" key="1">
    <citation type="submission" date="2017-01" db="EMBL/GenBank/DDBJ databases">
        <authorList>
            <person name="Mah S.A."/>
            <person name="Swanson W.J."/>
            <person name="Moy G.W."/>
            <person name="Vacquier V.D."/>
        </authorList>
    </citation>
    <scope>NUCLEOTIDE SEQUENCE [LARGE SCALE GENOMIC DNA]</scope>
    <source>
        <strain evidence="3 4">GSMNP</strain>
    </source>
</reference>
<dbReference type="PANTHER" id="PTHR15682:SF2">
    <property type="entry name" value="UNHEALTHY RIBOSOME BIOGENESIS PROTEIN 2 HOMOLOG"/>
    <property type="match status" value="1"/>
</dbReference>